<evidence type="ECO:0000313" key="2">
    <source>
        <dbReference type="EMBL" id="PAP77319.1"/>
    </source>
</evidence>
<evidence type="ECO:0000313" key="3">
    <source>
        <dbReference type="Proteomes" id="UP000216339"/>
    </source>
</evidence>
<evidence type="ECO:0000256" key="1">
    <source>
        <dbReference type="SAM" id="Phobius"/>
    </source>
</evidence>
<protein>
    <submittedName>
        <fullName evidence="2">Uncharacterized protein</fullName>
    </submittedName>
</protein>
<proteinExistence type="predicted"/>
<reference evidence="2 3" key="1">
    <citation type="submission" date="2016-11" db="EMBL/GenBank/DDBJ databases">
        <title>Study of marine rhodopsin-containing bacteria.</title>
        <authorList>
            <person name="Yoshizawa S."/>
            <person name="Kumagai Y."/>
            <person name="Kogure K."/>
        </authorList>
    </citation>
    <scope>NUCLEOTIDE SEQUENCE [LARGE SCALE GENOMIC DNA]</scope>
    <source>
        <strain evidence="2 3">SAORIC-28</strain>
    </source>
</reference>
<dbReference type="RefSeq" id="WP_095510989.1">
    <property type="nucleotide sequence ID" value="NZ_MQWD01000001.1"/>
</dbReference>
<keyword evidence="1" id="KW-0472">Membrane</keyword>
<name>A0A271J3N6_9BACT</name>
<keyword evidence="1" id="KW-0812">Transmembrane</keyword>
<dbReference type="OrthoDB" id="1524715at2"/>
<organism evidence="2 3">
    <name type="scientific">Rubrivirga marina</name>
    <dbReference type="NCBI Taxonomy" id="1196024"/>
    <lineage>
        <taxon>Bacteria</taxon>
        <taxon>Pseudomonadati</taxon>
        <taxon>Rhodothermota</taxon>
        <taxon>Rhodothermia</taxon>
        <taxon>Rhodothermales</taxon>
        <taxon>Rubricoccaceae</taxon>
        <taxon>Rubrivirga</taxon>
    </lineage>
</organism>
<gene>
    <name evidence="2" type="ORF">BSZ37_13185</name>
</gene>
<sequence>MTFKSVHHPGDTSRPWLALQAQARPVALALLAVMTVGLAAAMQGEDILWPFVGGTAVAYGVAVIVGQGRLLSTQAQVDVRGPFAAVHSVWQAAATPPEGALAPVSSARLQHGELTVGLGDTVVTFEPADWPDFDALVAAFRASAAEGHRLLEISEP</sequence>
<feature type="transmembrane region" description="Helical" evidence="1">
    <location>
        <begin position="21"/>
        <end position="41"/>
    </location>
</feature>
<keyword evidence="3" id="KW-1185">Reference proteome</keyword>
<dbReference type="EMBL" id="MQWD01000001">
    <property type="protein sequence ID" value="PAP77319.1"/>
    <property type="molecule type" value="Genomic_DNA"/>
</dbReference>
<dbReference type="AlphaFoldDB" id="A0A271J3N6"/>
<comment type="caution">
    <text evidence="2">The sequence shown here is derived from an EMBL/GenBank/DDBJ whole genome shotgun (WGS) entry which is preliminary data.</text>
</comment>
<dbReference type="Proteomes" id="UP000216339">
    <property type="component" value="Unassembled WGS sequence"/>
</dbReference>
<feature type="transmembrane region" description="Helical" evidence="1">
    <location>
        <begin position="47"/>
        <end position="66"/>
    </location>
</feature>
<keyword evidence="1" id="KW-1133">Transmembrane helix</keyword>
<accession>A0A271J3N6</accession>